<name>A0AAN7N318_TRANT</name>
<dbReference type="InterPro" id="IPR032799">
    <property type="entry name" value="TAXi_C"/>
</dbReference>
<sequence>MAILILCIFLLFVISTLSVPVTHTYNSLSLPTSKAVGKPIAKTVQKIPFKYSMALTVSIPIGTPPQNQDMVIHTGSQLSWIQCIRKSQKPSSPTNSSSSFDPSLSSSYLAVRCDQPACKPQIRDYTLPTSCDNNRDCHYSYFYADQTLAEGNLIQEKLAFGVGSKPMPHIILGCASADSSSGYDKGILGMNLGRLSFPSQANLSKFSYCIPLRTAAGSGPGPFPTGSIVLGENPSSAGFRFVDLMMSPQGSRAMPNFNPLAYTVPMQGIRIGAKRLDIPPSVFRPDAGGSGQTMIDSGSELTYLVDEAYGKVREEVVRLVGPTMKKGYTYNNGVADMCFNSQAAEVVGRLVGGMTFEFEGGVEIGVPGDRILAKMEDGVHCLPVGKSIMLGAAANIIGNIHQQNMWVEFDLVSHRVGFGKADCSRS</sequence>
<evidence type="ECO:0000256" key="4">
    <source>
        <dbReference type="ARBA" id="ARBA00022801"/>
    </source>
</evidence>
<dbReference type="PANTHER" id="PTHR47967:SF31">
    <property type="entry name" value="ASPARTYL PROTEASE FAMILY PROTEIN"/>
    <property type="match status" value="1"/>
</dbReference>
<dbReference type="PANTHER" id="PTHR47967">
    <property type="entry name" value="OS07G0603500 PROTEIN-RELATED"/>
    <property type="match status" value="1"/>
</dbReference>
<dbReference type="GO" id="GO:0005576">
    <property type="term" value="C:extracellular region"/>
    <property type="evidence" value="ECO:0007669"/>
    <property type="project" value="TreeGrafter"/>
</dbReference>
<evidence type="ECO:0000256" key="6">
    <source>
        <dbReference type="SAM" id="SignalP"/>
    </source>
</evidence>
<dbReference type="InterPro" id="IPR021109">
    <property type="entry name" value="Peptidase_aspartic_dom_sf"/>
</dbReference>
<evidence type="ECO:0000256" key="3">
    <source>
        <dbReference type="ARBA" id="ARBA00022750"/>
    </source>
</evidence>
<keyword evidence="4" id="KW-0378">Hydrolase</keyword>
<reference evidence="8 9" key="1">
    <citation type="journal article" date="2023" name="Hortic Res">
        <title>Pangenome of water caltrop reveals structural variations and asymmetric subgenome divergence after allopolyploidization.</title>
        <authorList>
            <person name="Zhang X."/>
            <person name="Chen Y."/>
            <person name="Wang L."/>
            <person name="Yuan Y."/>
            <person name="Fang M."/>
            <person name="Shi L."/>
            <person name="Lu R."/>
            <person name="Comes H.P."/>
            <person name="Ma Y."/>
            <person name="Chen Y."/>
            <person name="Huang G."/>
            <person name="Zhou Y."/>
            <person name="Zheng Z."/>
            <person name="Qiu Y."/>
        </authorList>
    </citation>
    <scope>NUCLEOTIDE SEQUENCE [LARGE SCALE GENOMIC DNA]</scope>
    <source>
        <strain evidence="8">F231</strain>
    </source>
</reference>
<comment type="similarity">
    <text evidence="1">Belongs to the peptidase A1 family.</text>
</comment>
<keyword evidence="9" id="KW-1185">Reference proteome</keyword>
<dbReference type="EMBL" id="JAXQNO010000001">
    <property type="protein sequence ID" value="KAK4804276.1"/>
    <property type="molecule type" value="Genomic_DNA"/>
</dbReference>
<accession>A0AAN7N318</accession>
<dbReference type="SUPFAM" id="SSF50630">
    <property type="entry name" value="Acid proteases"/>
    <property type="match status" value="1"/>
</dbReference>
<evidence type="ECO:0000256" key="2">
    <source>
        <dbReference type="ARBA" id="ARBA00022670"/>
    </source>
</evidence>
<dbReference type="Gene3D" id="2.40.70.10">
    <property type="entry name" value="Acid Proteases"/>
    <property type="match status" value="2"/>
</dbReference>
<dbReference type="PROSITE" id="PS51767">
    <property type="entry name" value="PEPTIDASE_A1"/>
    <property type="match status" value="1"/>
</dbReference>
<protein>
    <recommendedName>
        <fullName evidence="7">Peptidase A1 domain-containing protein</fullName>
    </recommendedName>
</protein>
<dbReference type="GO" id="GO:0006508">
    <property type="term" value="P:proteolysis"/>
    <property type="evidence" value="ECO:0007669"/>
    <property type="project" value="UniProtKB-KW"/>
</dbReference>
<dbReference type="InterPro" id="IPR032861">
    <property type="entry name" value="TAXi_N"/>
</dbReference>
<dbReference type="InterPro" id="IPR051708">
    <property type="entry name" value="Plant_Aspart_Prot_A1"/>
</dbReference>
<dbReference type="Proteomes" id="UP001346149">
    <property type="component" value="Unassembled WGS sequence"/>
</dbReference>
<keyword evidence="5" id="KW-0325">Glycoprotein</keyword>
<feature type="chain" id="PRO_5043000307" description="Peptidase A1 domain-containing protein" evidence="6">
    <location>
        <begin position="19"/>
        <end position="426"/>
    </location>
</feature>
<gene>
    <name evidence="8" type="ORF">SAY86_004093</name>
</gene>
<evidence type="ECO:0000259" key="7">
    <source>
        <dbReference type="PROSITE" id="PS51767"/>
    </source>
</evidence>
<feature type="domain" description="Peptidase A1" evidence="7">
    <location>
        <begin position="55"/>
        <end position="419"/>
    </location>
</feature>
<dbReference type="InterPro" id="IPR034161">
    <property type="entry name" value="Pepsin-like_plant"/>
</dbReference>
<dbReference type="InterPro" id="IPR033121">
    <property type="entry name" value="PEPTIDASE_A1"/>
</dbReference>
<dbReference type="GO" id="GO:0004190">
    <property type="term" value="F:aspartic-type endopeptidase activity"/>
    <property type="evidence" value="ECO:0007669"/>
    <property type="project" value="UniProtKB-KW"/>
</dbReference>
<keyword evidence="3" id="KW-0064">Aspartyl protease</keyword>
<evidence type="ECO:0000256" key="5">
    <source>
        <dbReference type="ARBA" id="ARBA00023180"/>
    </source>
</evidence>
<evidence type="ECO:0000313" key="8">
    <source>
        <dbReference type="EMBL" id="KAK4804276.1"/>
    </source>
</evidence>
<organism evidence="8 9">
    <name type="scientific">Trapa natans</name>
    <name type="common">Water chestnut</name>
    <dbReference type="NCBI Taxonomy" id="22666"/>
    <lineage>
        <taxon>Eukaryota</taxon>
        <taxon>Viridiplantae</taxon>
        <taxon>Streptophyta</taxon>
        <taxon>Embryophyta</taxon>
        <taxon>Tracheophyta</taxon>
        <taxon>Spermatophyta</taxon>
        <taxon>Magnoliopsida</taxon>
        <taxon>eudicotyledons</taxon>
        <taxon>Gunneridae</taxon>
        <taxon>Pentapetalae</taxon>
        <taxon>rosids</taxon>
        <taxon>malvids</taxon>
        <taxon>Myrtales</taxon>
        <taxon>Lythraceae</taxon>
        <taxon>Trapa</taxon>
    </lineage>
</organism>
<dbReference type="Pfam" id="PF14541">
    <property type="entry name" value="TAXi_C"/>
    <property type="match status" value="1"/>
</dbReference>
<keyword evidence="6" id="KW-0732">Signal</keyword>
<feature type="signal peptide" evidence="6">
    <location>
        <begin position="1"/>
        <end position="18"/>
    </location>
</feature>
<dbReference type="AlphaFoldDB" id="A0AAN7N318"/>
<proteinExistence type="inferred from homology"/>
<comment type="caution">
    <text evidence="8">The sequence shown here is derived from an EMBL/GenBank/DDBJ whole genome shotgun (WGS) entry which is preliminary data.</text>
</comment>
<keyword evidence="2" id="KW-0645">Protease</keyword>
<dbReference type="CDD" id="cd05476">
    <property type="entry name" value="pepsin_A_like_plant"/>
    <property type="match status" value="1"/>
</dbReference>
<dbReference type="Pfam" id="PF14543">
    <property type="entry name" value="TAXi_N"/>
    <property type="match status" value="1"/>
</dbReference>
<evidence type="ECO:0000313" key="9">
    <source>
        <dbReference type="Proteomes" id="UP001346149"/>
    </source>
</evidence>
<evidence type="ECO:0000256" key="1">
    <source>
        <dbReference type="ARBA" id="ARBA00007447"/>
    </source>
</evidence>